<accession>A0A380YGX5</accession>
<dbReference type="OrthoDB" id="596266at2"/>
<dbReference type="STRING" id="483216.BACEGG_00562"/>
<evidence type="ECO:0000256" key="1">
    <source>
        <dbReference type="SAM" id="Coils"/>
    </source>
</evidence>
<dbReference type="PANTHER" id="PTHR38467:SF1">
    <property type="entry name" value="CONJUGATIVE TRANSFER: ASSEMBLY"/>
    <property type="match status" value="1"/>
</dbReference>
<name>A0A380YGX5_9BACE</name>
<dbReference type="RefSeq" id="WP_039952971.1">
    <property type="nucleotide sequence ID" value="NZ_CABKNQ010000020.1"/>
</dbReference>
<evidence type="ECO:0000259" key="2">
    <source>
        <dbReference type="Pfam" id="PF19044"/>
    </source>
</evidence>
<reference evidence="3 5" key="1">
    <citation type="submission" date="2018-06" db="EMBL/GenBank/DDBJ databases">
        <authorList>
            <consortium name="Pathogen Informatics"/>
            <person name="Doyle S."/>
        </authorList>
    </citation>
    <scope>NUCLEOTIDE SEQUENCE [LARGE SCALE GENOMIC DNA]</scope>
    <source>
        <strain evidence="3 5">NCTC11155</strain>
    </source>
</reference>
<dbReference type="EMBL" id="UFSX01000002">
    <property type="protein sequence ID" value="SUV43913.1"/>
    <property type="molecule type" value="Genomic_DNA"/>
</dbReference>
<gene>
    <name evidence="3" type="ORF">NCTC11155_00045</name>
    <name evidence="4" type="ORF">NCTC11155_03322</name>
</gene>
<dbReference type="GeneID" id="93071921"/>
<dbReference type="Pfam" id="PF19044">
    <property type="entry name" value="P-loop_TraG"/>
    <property type="match status" value="1"/>
</dbReference>
<dbReference type="Gene3D" id="3.40.50.300">
    <property type="entry name" value="P-loop containing nucleotide triphosphate hydrolases"/>
    <property type="match status" value="2"/>
</dbReference>
<dbReference type="SUPFAM" id="SSF52540">
    <property type="entry name" value="P-loop containing nucleoside triphosphate hydrolases"/>
    <property type="match status" value="1"/>
</dbReference>
<feature type="coiled-coil region" evidence="1">
    <location>
        <begin position="280"/>
        <end position="334"/>
    </location>
</feature>
<dbReference type="EMBL" id="UFSX01000001">
    <property type="protein sequence ID" value="SUV28099.1"/>
    <property type="molecule type" value="Genomic_DNA"/>
</dbReference>
<sequence length="812" mass="93590">MTTNYTYGLLDIMGDGAMLGQSGSLTVSFRLTEPECYSLSPEDIDRRNLMLEEAFRFLPDGSYVHKQDIFLKRSYSPEKAGSFLSRADARHFAGRTYLEHTCLMHFTFASLETLEKAYAASPVRYREELHRSDEQKLKDFLEGVENAMSIIRNIPNVSVRQLDGTEMVELMGEYTNLFGGKRETRDMRFSSIMSIGEEKVKYYSICDEAHLPEGIISSCVRDYSLPKAGSELFHTPLESLGVYLPCNHIVNQVIFFEGDKKLRARVNSNIDVYKKNSSIRKSIESEYRKLDEVRNEIMEESTPLVRTYFSLCFFDRDEKELENAEKKIRECLNLAGFGYYIPSFEHLAAAHLASVPGQVNCLPGEYMFLSTLSVALCLFLTCSTLRSDAEGIQLQDRLYRIPIKKDIWDAGKRRADARNGMIIAGSGGGKSTFAENFTYQLLEQDYTVVVVEFGKSFSQLCKLYPKESLHVDYDGKTPLGINPFDLQGRRPDNTDLETISGIVQRYWKHMFTGKEPERETALNLFIEDYYEQPGKEHNFVGFYNHVKQNYPDILKRKNIPEKYFELSSFLLNCGEFLPGKRYENVTKDTKEDFLAKKFIVFELTRIKQDRFLSNLVMTMIFSVIQSKILSDRSKRGILIFDEYAETAQMKDTATNTGIHSSVAFCYQKIRKENGAVYTIVQTPDQLPDDENTQNIIGNTDMLYVLPTKEVIYSSIIEKFKITDQAHIDLMKSMRNNFSGRQPYSECFLRMGEKYATVTRLELSPEKFLAFQTEGNIWAELEKKTQRMGMEDAIREYLEEHPERKVKKLPSNR</sequence>
<evidence type="ECO:0000313" key="3">
    <source>
        <dbReference type="EMBL" id="SUV28099.1"/>
    </source>
</evidence>
<dbReference type="InterPro" id="IPR043964">
    <property type="entry name" value="P-loop_TraG"/>
</dbReference>
<dbReference type="InterPro" id="IPR053155">
    <property type="entry name" value="F-pilin_assembly_TraC"/>
</dbReference>
<proteinExistence type="predicted"/>
<evidence type="ECO:0000313" key="5">
    <source>
        <dbReference type="Proteomes" id="UP000254424"/>
    </source>
</evidence>
<dbReference type="Proteomes" id="UP000254424">
    <property type="component" value="Unassembled WGS sequence"/>
</dbReference>
<dbReference type="InterPro" id="IPR027417">
    <property type="entry name" value="P-loop_NTPase"/>
</dbReference>
<protein>
    <submittedName>
        <fullName evidence="3">Conjugate transposon protein</fullName>
    </submittedName>
</protein>
<organism evidence="3 5">
    <name type="scientific">Bacteroides eggerthii</name>
    <dbReference type="NCBI Taxonomy" id="28111"/>
    <lineage>
        <taxon>Bacteria</taxon>
        <taxon>Pseudomonadati</taxon>
        <taxon>Bacteroidota</taxon>
        <taxon>Bacteroidia</taxon>
        <taxon>Bacteroidales</taxon>
        <taxon>Bacteroidaceae</taxon>
        <taxon>Bacteroides</taxon>
    </lineage>
</organism>
<keyword evidence="1" id="KW-0175">Coiled coil</keyword>
<dbReference type="AlphaFoldDB" id="A0A380YGX5"/>
<evidence type="ECO:0000313" key="4">
    <source>
        <dbReference type="EMBL" id="SUV43913.1"/>
    </source>
</evidence>
<feature type="domain" description="TraG P-loop" evidence="2">
    <location>
        <begin position="391"/>
        <end position="798"/>
    </location>
</feature>
<dbReference type="PANTHER" id="PTHR38467">
    <property type="match status" value="1"/>
</dbReference>